<dbReference type="EMBL" id="UOFX01000095">
    <property type="protein sequence ID" value="VAX11838.1"/>
    <property type="molecule type" value="Genomic_DNA"/>
</dbReference>
<organism evidence="1">
    <name type="scientific">hydrothermal vent metagenome</name>
    <dbReference type="NCBI Taxonomy" id="652676"/>
    <lineage>
        <taxon>unclassified sequences</taxon>
        <taxon>metagenomes</taxon>
        <taxon>ecological metagenomes</taxon>
    </lineage>
</organism>
<gene>
    <name evidence="1" type="ORF">MNBD_GAMMA26-2564</name>
</gene>
<proteinExistence type="predicted"/>
<dbReference type="PROSITE" id="PS51257">
    <property type="entry name" value="PROKAR_LIPOPROTEIN"/>
    <property type="match status" value="1"/>
</dbReference>
<protein>
    <submittedName>
        <fullName evidence="1">Uncharacterized protein</fullName>
    </submittedName>
</protein>
<evidence type="ECO:0000313" key="1">
    <source>
        <dbReference type="EMBL" id="VAX11838.1"/>
    </source>
</evidence>
<accession>A0A3B1BK77</accession>
<sequence>MPTEDSRLKQCLQLIFVMVTMLCVPSNVVAGGACVVAKAMGNSEAIEWVFSLESAETALQQAGDKLRQRGYKYFFPQAVVELQHAYVIILRSDYQSSRGRDRTSYGCGFSAVSYDEALWAALKNLQSYAWGWKSDREGYKIVTKARY</sequence>
<name>A0A3B1BK77_9ZZZZ</name>
<reference evidence="1" key="1">
    <citation type="submission" date="2018-06" db="EMBL/GenBank/DDBJ databases">
        <authorList>
            <person name="Zhirakovskaya E."/>
        </authorList>
    </citation>
    <scope>NUCLEOTIDE SEQUENCE</scope>
</reference>
<dbReference type="AlphaFoldDB" id="A0A3B1BK77"/>